<protein>
    <submittedName>
        <fullName evidence="1">Streptomycin 6-kinase</fullName>
        <ecNumber evidence="1">2.7.1.72</ecNumber>
    </submittedName>
</protein>
<dbReference type="Pfam" id="PF04655">
    <property type="entry name" value="APH_6_hur"/>
    <property type="match status" value="1"/>
</dbReference>
<organism evidence="1 2">
    <name type="scientific">Brachybacterium sacelli</name>
    <dbReference type="NCBI Taxonomy" id="173364"/>
    <lineage>
        <taxon>Bacteria</taxon>
        <taxon>Bacillati</taxon>
        <taxon>Actinomycetota</taxon>
        <taxon>Actinomycetes</taxon>
        <taxon>Micrococcales</taxon>
        <taxon>Dermabacteraceae</taxon>
        <taxon>Brachybacterium</taxon>
    </lineage>
</organism>
<dbReference type="SUPFAM" id="SSF56112">
    <property type="entry name" value="Protein kinase-like (PK-like)"/>
    <property type="match status" value="1"/>
</dbReference>
<evidence type="ECO:0000313" key="1">
    <source>
        <dbReference type="EMBL" id="MBP2381945.1"/>
    </source>
</evidence>
<sequence length="313" mass="33795">MREAEILALVQERPWAAAPWAQDLVTEFPARLQAVRERWDLTVTGALPAGAGLPVLEVLQGGAGGRSRRAVLKLDGAGAGVDQQARILEAAEGHGYVRLLDHDPARGAMLLERLGPTLAETTPDPVAQTDVLAGLLEQAWELPLEVGASFAPDQKARSLLELVEAAPDQVASSRHGAVLSRARELALSLAASPAPRQVVVHGDPHASNALAREGAQVLIDPDGFRCEPEYDAGVVLRDHQQWIDDLERAEGAGAGRRWHTELVGRLARRLELEPERIAAWAHLERVTTGIHLGRLGYAEESEAWLRTAARVLT</sequence>
<accession>A0ABS4X0F1</accession>
<keyword evidence="2" id="KW-1185">Reference proteome</keyword>
<dbReference type="EC" id="2.7.1.72" evidence="1"/>
<reference evidence="1 2" key="1">
    <citation type="submission" date="2021-03" db="EMBL/GenBank/DDBJ databases">
        <title>Sequencing the genomes of 1000 actinobacteria strains.</title>
        <authorList>
            <person name="Klenk H.-P."/>
        </authorList>
    </citation>
    <scope>NUCLEOTIDE SEQUENCE [LARGE SCALE GENOMIC DNA]</scope>
    <source>
        <strain evidence="1 2">DSM 14566</strain>
    </source>
</reference>
<proteinExistence type="predicted"/>
<dbReference type="Gene3D" id="1.10.510.10">
    <property type="entry name" value="Transferase(Phosphotransferase) domain 1"/>
    <property type="match status" value="1"/>
</dbReference>
<keyword evidence="1" id="KW-0808">Transferase</keyword>
<dbReference type="InterPro" id="IPR006748">
    <property type="entry name" value="NH2Glyco/OHUrea_AB-resist_kin"/>
</dbReference>
<gene>
    <name evidence="1" type="ORF">JOF43_001902</name>
</gene>
<comment type="caution">
    <text evidence="1">The sequence shown here is derived from an EMBL/GenBank/DDBJ whole genome shotgun (WGS) entry which is preliminary data.</text>
</comment>
<dbReference type="Proteomes" id="UP001519290">
    <property type="component" value="Unassembled WGS sequence"/>
</dbReference>
<name>A0ABS4X0F1_9MICO</name>
<dbReference type="InterPro" id="IPR011009">
    <property type="entry name" value="Kinase-like_dom_sf"/>
</dbReference>
<evidence type="ECO:0000313" key="2">
    <source>
        <dbReference type="Proteomes" id="UP001519290"/>
    </source>
</evidence>
<dbReference type="EMBL" id="JAGIOD010000001">
    <property type="protein sequence ID" value="MBP2381945.1"/>
    <property type="molecule type" value="Genomic_DNA"/>
</dbReference>
<dbReference type="GO" id="GO:0050300">
    <property type="term" value="F:aminoglycoside 6-kinase activity"/>
    <property type="evidence" value="ECO:0007669"/>
    <property type="project" value="UniProtKB-EC"/>
</dbReference>
<dbReference type="RefSeq" id="WP_209901481.1">
    <property type="nucleotide sequence ID" value="NZ_BAAAJW010000011.1"/>
</dbReference>